<evidence type="ECO:0000313" key="2">
    <source>
        <dbReference type="EMBL" id="GAA1853497.1"/>
    </source>
</evidence>
<evidence type="ECO:0000259" key="1">
    <source>
        <dbReference type="Pfam" id="PF00724"/>
    </source>
</evidence>
<dbReference type="PANTHER" id="PTHR22893:SF91">
    <property type="entry name" value="NADPH DEHYDROGENASE 2-RELATED"/>
    <property type="match status" value="1"/>
</dbReference>
<dbReference type="CDD" id="cd02933">
    <property type="entry name" value="OYE_like_FMN"/>
    <property type="match status" value="1"/>
</dbReference>
<dbReference type="InterPro" id="IPR045247">
    <property type="entry name" value="Oye-like"/>
</dbReference>
<dbReference type="InterPro" id="IPR013785">
    <property type="entry name" value="Aldolase_TIM"/>
</dbReference>
<evidence type="ECO:0000313" key="3">
    <source>
        <dbReference type="Proteomes" id="UP001501094"/>
    </source>
</evidence>
<dbReference type="PANTHER" id="PTHR22893">
    <property type="entry name" value="NADH OXIDOREDUCTASE-RELATED"/>
    <property type="match status" value="1"/>
</dbReference>
<dbReference type="EMBL" id="BAAANL010000001">
    <property type="protein sequence ID" value="GAA1853497.1"/>
    <property type="molecule type" value="Genomic_DNA"/>
</dbReference>
<dbReference type="RefSeq" id="WP_344099673.1">
    <property type="nucleotide sequence ID" value="NZ_BAAANL010000001.1"/>
</dbReference>
<name>A0ABN2N9N8_9MICO</name>
<accession>A0ABN2N9N8</accession>
<dbReference type="InterPro" id="IPR001155">
    <property type="entry name" value="OxRdtase_FMN_N"/>
</dbReference>
<protein>
    <submittedName>
        <fullName evidence="2">Alkene reductase</fullName>
    </submittedName>
</protein>
<keyword evidence="3" id="KW-1185">Reference proteome</keyword>
<dbReference type="Gene3D" id="3.20.20.70">
    <property type="entry name" value="Aldolase class I"/>
    <property type="match status" value="1"/>
</dbReference>
<comment type="caution">
    <text evidence="2">The sequence shown here is derived from an EMBL/GenBank/DDBJ whole genome shotgun (WGS) entry which is preliminary data.</text>
</comment>
<organism evidence="2 3">
    <name type="scientific">Myceligenerans crystallogenes</name>
    <dbReference type="NCBI Taxonomy" id="316335"/>
    <lineage>
        <taxon>Bacteria</taxon>
        <taxon>Bacillati</taxon>
        <taxon>Actinomycetota</taxon>
        <taxon>Actinomycetes</taxon>
        <taxon>Micrococcales</taxon>
        <taxon>Promicromonosporaceae</taxon>
        <taxon>Myceligenerans</taxon>
    </lineage>
</organism>
<sequence length="360" mass="38262">MSTLFEPVTVGALQLPSRLVMAPMTRNRATQQGVVTEITAEYYAQRAGAGLIVSESIQPSVLGQGYILTPGLHTEEQIAAWRTVTDAVHAKGGRIVAQITHCGRIGHPSLYPNGELPVAPSAVASGEQMISFEGPLDHPTPREMTTEDITGAVAEFVQAARNAIEAGFDGVEVHGGNGFLVHQFLADNTNLRTDEYGGSVENRIRFAVEVVRGIADAIGADRVGIRVSPGSPYNGMVESDPATVYTALLGELAALGIAYLHIIEMGTRGLTKQLRDVWSGVLILNPHETMEIFPATAEVAQETAESGIADAVSLAALWLANPDLDARIQAGGPYNTPDQATFYGGDHTGYTDYPTLENAK</sequence>
<feature type="domain" description="NADH:flavin oxidoreductase/NADH oxidase N-terminal" evidence="1">
    <location>
        <begin position="4"/>
        <end position="332"/>
    </location>
</feature>
<reference evidence="2 3" key="1">
    <citation type="journal article" date="2019" name="Int. J. Syst. Evol. Microbiol.">
        <title>The Global Catalogue of Microorganisms (GCM) 10K type strain sequencing project: providing services to taxonomists for standard genome sequencing and annotation.</title>
        <authorList>
            <consortium name="The Broad Institute Genomics Platform"/>
            <consortium name="The Broad Institute Genome Sequencing Center for Infectious Disease"/>
            <person name="Wu L."/>
            <person name="Ma J."/>
        </authorList>
    </citation>
    <scope>NUCLEOTIDE SEQUENCE [LARGE SCALE GENOMIC DNA]</scope>
    <source>
        <strain evidence="2 3">JCM 14326</strain>
    </source>
</reference>
<dbReference type="Pfam" id="PF00724">
    <property type="entry name" value="Oxidored_FMN"/>
    <property type="match status" value="1"/>
</dbReference>
<dbReference type="Proteomes" id="UP001501094">
    <property type="component" value="Unassembled WGS sequence"/>
</dbReference>
<dbReference type="SUPFAM" id="SSF51395">
    <property type="entry name" value="FMN-linked oxidoreductases"/>
    <property type="match status" value="1"/>
</dbReference>
<proteinExistence type="predicted"/>
<gene>
    <name evidence="2" type="ORF">GCM10009751_07720</name>
</gene>